<dbReference type="Gene3D" id="1.25.40.990">
    <property type="match status" value="1"/>
</dbReference>
<gene>
    <name evidence="7" type="ORF">PSHT_12968</name>
</gene>
<dbReference type="AlphaFoldDB" id="A0A2S4UTH8"/>
<protein>
    <recommendedName>
        <fullName evidence="6">SAC3/GANP/THP3 conserved domain-containing protein</fullName>
    </recommendedName>
</protein>
<evidence type="ECO:0000256" key="1">
    <source>
        <dbReference type="ARBA" id="ARBA00004259"/>
    </source>
</evidence>
<evidence type="ECO:0000259" key="6">
    <source>
        <dbReference type="Pfam" id="PF03399"/>
    </source>
</evidence>
<evidence type="ECO:0000256" key="5">
    <source>
        <dbReference type="SAM" id="MobiDB-lite"/>
    </source>
</evidence>
<reference evidence="7 8" key="1">
    <citation type="submission" date="2017-12" db="EMBL/GenBank/DDBJ databases">
        <title>Gene loss provides genomic basis for host adaptation in cereal stripe rust fungi.</title>
        <authorList>
            <person name="Xia C."/>
        </authorList>
    </citation>
    <scope>NUCLEOTIDE SEQUENCE [LARGE SCALE GENOMIC DNA]</scope>
    <source>
        <strain evidence="7 8">93TX-2</strain>
    </source>
</reference>
<evidence type="ECO:0000313" key="8">
    <source>
        <dbReference type="Proteomes" id="UP000238274"/>
    </source>
</evidence>
<evidence type="ECO:0000313" key="7">
    <source>
        <dbReference type="EMBL" id="POW00587.1"/>
    </source>
</evidence>
<evidence type="ECO:0000256" key="3">
    <source>
        <dbReference type="ARBA" id="ARBA00023242"/>
    </source>
</evidence>
<feature type="region of interest" description="Disordered" evidence="5">
    <location>
        <begin position="1060"/>
        <end position="1079"/>
    </location>
</feature>
<dbReference type="PANTHER" id="PTHR12436">
    <property type="entry name" value="80 KDA MCM3-ASSOCIATED PROTEIN"/>
    <property type="match status" value="1"/>
</dbReference>
<keyword evidence="3" id="KW-0539">Nucleus</keyword>
<keyword evidence="8" id="KW-1185">Reference proteome</keyword>
<dbReference type="PANTHER" id="PTHR12436:SF3">
    <property type="entry name" value="GERMINAL-CENTER ASSOCIATED NUCLEAR PROTEIN"/>
    <property type="match status" value="1"/>
</dbReference>
<keyword evidence="2" id="KW-0597">Phosphoprotein</keyword>
<feature type="region of interest" description="Disordered" evidence="5">
    <location>
        <begin position="1124"/>
        <end position="1149"/>
    </location>
</feature>
<dbReference type="InterPro" id="IPR045107">
    <property type="entry name" value="SAC3/GANP/THP3"/>
</dbReference>
<dbReference type="GO" id="GO:0070390">
    <property type="term" value="C:transcription export complex 2"/>
    <property type="evidence" value="ECO:0007669"/>
    <property type="project" value="TreeGrafter"/>
</dbReference>
<comment type="subcellular location">
    <subcellularLocation>
        <location evidence="1">Nucleus envelope</location>
    </subcellularLocation>
</comment>
<feature type="compositionally biased region" description="Low complexity" evidence="5">
    <location>
        <begin position="523"/>
        <end position="546"/>
    </location>
</feature>
<reference evidence="8" key="3">
    <citation type="journal article" date="2018" name="Mol. Plant Microbe Interact.">
        <title>Genome sequence resources for the wheat stripe rust pathogen (Puccinia striiformis f. sp. tritici) and the barley stripe rust pathogen (Puccinia striiformis f. sp. hordei).</title>
        <authorList>
            <person name="Xia C."/>
            <person name="Wang M."/>
            <person name="Yin C."/>
            <person name="Cornejo O.E."/>
            <person name="Hulbert S.H."/>
            <person name="Chen X."/>
        </authorList>
    </citation>
    <scope>NUCLEOTIDE SEQUENCE [LARGE SCALE GENOMIC DNA]</scope>
    <source>
        <strain evidence="8">93TX-2</strain>
    </source>
</reference>
<feature type="compositionally biased region" description="Polar residues" evidence="5">
    <location>
        <begin position="496"/>
        <end position="505"/>
    </location>
</feature>
<evidence type="ECO:0000256" key="2">
    <source>
        <dbReference type="ARBA" id="ARBA00022553"/>
    </source>
</evidence>
<proteinExistence type="inferred from homology"/>
<feature type="domain" description="SAC3/GANP/THP3 conserved" evidence="6">
    <location>
        <begin position="69"/>
        <end position="373"/>
    </location>
</feature>
<feature type="region of interest" description="Disordered" evidence="5">
    <location>
        <begin position="1"/>
        <end position="34"/>
    </location>
</feature>
<dbReference type="FunFam" id="1.25.40.990:FF:000008">
    <property type="entry name" value="Nuclear mRNA export protein SAC3"/>
    <property type="match status" value="1"/>
</dbReference>
<reference evidence="8" key="2">
    <citation type="journal article" date="2018" name="BMC Genomics">
        <title>Genomic insights into host adaptation between the wheat stripe rust pathogen (Puccinia striiformis f. sp. tritici) and the barley stripe rust pathogen (Puccinia striiformis f. sp. hordei).</title>
        <authorList>
            <person name="Xia C."/>
            <person name="Wang M."/>
            <person name="Yin C."/>
            <person name="Cornejo O.E."/>
            <person name="Hulbert S.H."/>
            <person name="Chen X."/>
        </authorList>
    </citation>
    <scope>NUCLEOTIDE SEQUENCE [LARGE SCALE GENOMIC DNA]</scope>
    <source>
        <strain evidence="8">93TX-2</strain>
    </source>
</reference>
<dbReference type="OrthoDB" id="264795at2759"/>
<dbReference type="Pfam" id="PF03399">
    <property type="entry name" value="SAC3_GANP"/>
    <property type="match status" value="1"/>
</dbReference>
<organism evidence="7 8">
    <name type="scientific">Puccinia striiformis</name>
    <dbReference type="NCBI Taxonomy" id="27350"/>
    <lineage>
        <taxon>Eukaryota</taxon>
        <taxon>Fungi</taxon>
        <taxon>Dikarya</taxon>
        <taxon>Basidiomycota</taxon>
        <taxon>Pucciniomycotina</taxon>
        <taxon>Pucciniomycetes</taxon>
        <taxon>Pucciniales</taxon>
        <taxon>Pucciniaceae</taxon>
        <taxon>Puccinia</taxon>
    </lineage>
</organism>
<accession>A0A2S4UTH8</accession>
<sequence>MAGSSPHAGVSEDPPSRSKSGFPGNRFLELKPHRDAERLRAVDQGLIPDPLKPRRLDEALPFLGTCRDMCPEFERHEREYQNNSDKWERYPGTFRIDPKKAVKAFHRPAAGNDQPLPSDVRPPDILKSTLDYLFKILLAKESLFDTHGFIRDRTRSIRQDFTLQNDRGPIAIECHERIARYHILCLHFLRDKEGVGSYQEQQELEQVRKVLQSLNEFYDDYRESNCFCPNEAEFRAYYLLTHLRDSDAARATERLPEKVFSDQRLQSALQLQILAQCGNMSRAAGRRPANSPATLNAFTRLFKKVSCPQTSFLNACLLETHFSEIRVSALKALRSAQSRKYGAHVPLVEIARLCNMSLEESFGFCTACSLTMSAGELDSCTVELHRHAPFDGKFPVTFRTAQSVFVTKKGAHLSIIDLIDGNLPATSHPSPLPTIFKAPKSVQRPPALPLAAPLFAPAFSVGPSGQKSVTVDRSVFSPIKSNPSITLSPAVHPTPLRTSQVSPKNLRSAEQGLNRERTKRSASLKSAQGSPSSLSASGPIPSSKKVPPVPIPAPSLVPPSPFAALPTRPPVVNHDKAIANLGAEILSSIVESSIAHVAQNTLLKRSMKASAESQRMTENVISHFSRNIETLVLSEVVKDVVFDLASSSLLAIHDAKRQRALLRSTFQKWKAISRACKSKVNWKGLDSPSVPNLHVGDISSIWNPGKLKKVVSQYLYRKVLSTYQLSIRRIQILIITPPKAPVAQAWLRCKFDIAAGQSRTQSSINEVSFCIELLDQSLDLQVITRYHLILVWQEPTEETSSFSTQLTKILQARSLRHICCLGISWQAKPINALENSGERDGLDQVELSLDTPEVQLEQALQDRWPVPLVSIALSMNNADRLLPLTHIWRGVHRKAVSLLHAYVPMNDFGVTVETKSQLKTSLLKFSVDVLKILSGHVGRMLHPPDDLLLSSVVRTLNITHLSDMYACLLFQSIAPSDIVNLNPAPSFFPPLMSSQPDNVDQHLGRYQSSLPQSTFSHNLSNLFDLEPQLSLVEFFELFGQHLLAAWLDCITAYLHTSSSDGSDLDSSKPSSRALVSPQKAGTGLHEQVLLRQKLDSSFQVLQRQVIDIFPRPLSLDHSTMLESVTIKDDQNAPNVEDASPRNKKKRKADRLAELRLLVNQTREGLTSN</sequence>
<dbReference type="Proteomes" id="UP000238274">
    <property type="component" value="Unassembled WGS sequence"/>
</dbReference>
<comment type="similarity">
    <text evidence="4">Belongs to the SAC3 family.</text>
</comment>
<name>A0A2S4UTH8_9BASI</name>
<comment type="caution">
    <text evidence="7">The sequence shown here is derived from an EMBL/GenBank/DDBJ whole genome shotgun (WGS) entry which is preliminary data.</text>
</comment>
<dbReference type="VEuPathDB" id="FungiDB:PSHT_12968"/>
<dbReference type="GO" id="GO:0005737">
    <property type="term" value="C:cytoplasm"/>
    <property type="evidence" value="ECO:0007669"/>
    <property type="project" value="TreeGrafter"/>
</dbReference>
<dbReference type="VEuPathDB" id="FungiDB:PSTT_04003"/>
<evidence type="ECO:0000256" key="4">
    <source>
        <dbReference type="ARBA" id="ARBA00038443"/>
    </source>
</evidence>
<dbReference type="EMBL" id="PKSM01000248">
    <property type="protein sequence ID" value="POW00587.1"/>
    <property type="molecule type" value="Genomic_DNA"/>
</dbReference>
<feature type="region of interest" description="Disordered" evidence="5">
    <location>
        <begin position="482"/>
        <end position="547"/>
    </location>
</feature>
<dbReference type="GO" id="GO:0005635">
    <property type="term" value="C:nuclear envelope"/>
    <property type="evidence" value="ECO:0007669"/>
    <property type="project" value="UniProtKB-SubCell"/>
</dbReference>
<dbReference type="InterPro" id="IPR005062">
    <property type="entry name" value="SAC3/GANP/THP3_conserved"/>
</dbReference>
<dbReference type="GO" id="GO:0006406">
    <property type="term" value="P:mRNA export from nucleus"/>
    <property type="evidence" value="ECO:0007669"/>
    <property type="project" value="TreeGrafter"/>
</dbReference>